<gene>
    <name evidence="1" type="ORF">llap_19001</name>
</gene>
<dbReference type="AlphaFoldDB" id="A0A2I0TA89"/>
<organism evidence="1 2">
    <name type="scientific">Limosa lapponica baueri</name>
    <dbReference type="NCBI Taxonomy" id="1758121"/>
    <lineage>
        <taxon>Eukaryota</taxon>
        <taxon>Metazoa</taxon>
        <taxon>Chordata</taxon>
        <taxon>Craniata</taxon>
        <taxon>Vertebrata</taxon>
        <taxon>Euteleostomi</taxon>
        <taxon>Archelosauria</taxon>
        <taxon>Archosauria</taxon>
        <taxon>Dinosauria</taxon>
        <taxon>Saurischia</taxon>
        <taxon>Theropoda</taxon>
        <taxon>Coelurosauria</taxon>
        <taxon>Aves</taxon>
        <taxon>Neognathae</taxon>
        <taxon>Neoaves</taxon>
        <taxon>Charadriiformes</taxon>
        <taxon>Scolopacidae</taxon>
        <taxon>Limosa</taxon>
    </lineage>
</organism>
<dbReference type="PANTHER" id="PTHR33332">
    <property type="entry name" value="REVERSE TRANSCRIPTASE DOMAIN-CONTAINING PROTEIN"/>
    <property type="match status" value="1"/>
</dbReference>
<reference evidence="2" key="2">
    <citation type="submission" date="2017-12" db="EMBL/GenBank/DDBJ databases">
        <title>Genome sequence of the Bar-tailed Godwit (Limosa lapponica baueri).</title>
        <authorList>
            <person name="Lima N.C.B."/>
            <person name="Parody-Merino A.M."/>
            <person name="Battley P.F."/>
            <person name="Fidler A.E."/>
            <person name="Prosdocimi F."/>
        </authorList>
    </citation>
    <scope>NUCLEOTIDE SEQUENCE [LARGE SCALE GENOMIC DNA]</scope>
</reference>
<dbReference type="Proteomes" id="UP000233556">
    <property type="component" value="Unassembled WGS sequence"/>
</dbReference>
<reference evidence="2" key="1">
    <citation type="submission" date="2017-11" db="EMBL/GenBank/DDBJ databases">
        <authorList>
            <person name="Lima N.C."/>
            <person name="Parody-Merino A.M."/>
            <person name="Battley P.F."/>
            <person name="Fidler A.E."/>
            <person name="Prosdocimi F."/>
        </authorList>
    </citation>
    <scope>NUCLEOTIDE SEQUENCE [LARGE SCALE GENOMIC DNA]</scope>
</reference>
<sequence length="97" mass="10877">MKFIKAKCKIMHLGWRNPQYQYRLGHERIESSPAEKDLGILIDEKLDMSRQCAFASQEVNCILGCINRSLASRLREVTVEASDEWCSSGVGTATSAV</sequence>
<dbReference type="OrthoDB" id="410381at2759"/>
<dbReference type="PRINTS" id="PR01345">
    <property type="entry name" value="CERVTRCPTASE"/>
</dbReference>
<keyword evidence="2" id="KW-1185">Reference proteome</keyword>
<evidence type="ECO:0008006" key="3">
    <source>
        <dbReference type="Google" id="ProtNLM"/>
    </source>
</evidence>
<evidence type="ECO:0000313" key="2">
    <source>
        <dbReference type="Proteomes" id="UP000233556"/>
    </source>
</evidence>
<protein>
    <recommendedName>
        <fullName evidence="3">Rna-directed dna polymerase from mobile element jockey-like</fullName>
    </recommendedName>
</protein>
<dbReference type="EMBL" id="KZ514158">
    <property type="protein sequence ID" value="PKU30695.1"/>
    <property type="molecule type" value="Genomic_DNA"/>
</dbReference>
<accession>A0A2I0TA89</accession>
<proteinExistence type="predicted"/>
<name>A0A2I0TA89_LIMLA</name>
<evidence type="ECO:0000313" key="1">
    <source>
        <dbReference type="EMBL" id="PKU30695.1"/>
    </source>
</evidence>